<name>A0A1I4YB24_CHROL</name>
<keyword evidence="7" id="KW-1185">Reference proteome</keyword>
<accession>A0A1I4YB24</accession>
<evidence type="ECO:0000256" key="1">
    <source>
        <dbReference type="ARBA" id="ARBA00007592"/>
    </source>
</evidence>
<dbReference type="Gene3D" id="3.20.20.70">
    <property type="entry name" value="Aldolase class I"/>
    <property type="match status" value="1"/>
</dbReference>
<dbReference type="InterPro" id="IPR013785">
    <property type="entry name" value="Aldolase_TIM"/>
</dbReference>
<feature type="active site" description="Schiff-base intermediate with substrate" evidence="4">
    <location>
        <position position="165"/>
    </location>
</feature>
<dbReference type="CDD" id="cd00408">
    <property type="entry name" value="DHDPS-like"/>
    <property type="match status" value="1"/>
</dbReference>
<dbReference type="GO" id="GO:0008840">
    <property type="term" value="F:4-hydroxy-tetrahydrodipicolinate synthase activity"/>
    <property type="evidence" value="ECO:0007669"/>
    <property type="project" value="TreeGrafter"/>
</dbReference>
<dbReference type="PRINTS" id="PR00146">
    <property type="entry name" value="DHPICSNTHASE"/>
</dbReference>
<comment type="similarity">
    <text evidence="1 3">Belongs to the DapA family.</text>
</comment>
<dbReference type="SUPFAM" id="SSF51569">
    <property type="entry name" value="Aldolase"/>
    <property type="match status" value="1"/>
</dbReference>
<reference evidence="7" key="1">
    <citation type="submission" date="2016-10" db="EMBL/GenBank/DDBJ databases">
        <authorList>
            <person name="Varghese N."/>
            <person name="Submissions S."/>
        </authorList>
    </citation>
    <scope>NUCLEOTIDE SEQUENCE [LARGE SCALE GENOMIC DNA]</scope>
    <source>
        <strain evidence="7">DSM 25575</strain>
    </source>
</reference>
<feature type="binding site" evidence="5">
    <location>
        <position position="49"/>
    </location>
    <ligand>
        <name>pyruvate</name>
        <dbReference type="ChEBI" id="CHEBI:15361"/>
    </ligand>
</feature>
<dbReference type="SMART" id="SM01130">
    <property type="entry name" value="DHDPS"/>
    <property type="match status" value="1"/>
</dbReference>
<organism evidence="6 7">
    <name type="scientific">Chryseobacterium oleae</name>
    <dbReference type="NCBI Taxonomy" id="491207"/>
    <lineage>
        <taxon>Bacteria</taxon>
        <taxon>Pseudomonadati</taxon>
        <taxon>Bacteroidota</taxon>
        <taxon>Flavobacteriia</taxon>
        <taxon>Flavobacteriales</taxon>
        <taxon>Weeksellaceae</taxon>
        <taxon>Chryseobacterium group</taxon>
        <taxon>Chryseobacterium</taxon>
    </lineage>
</organism>
<feature type="active site" description="Proton donor/acceptor" evidence="4">
    <location>
        <position position="137"/>
    </location>
</feature>
<evidence type="ECO:0000313" key="7">
    <source>
        <dbReference type="Proteomes" id="UP000198769"/>
    </source>
</evidence>
<dbReference type="Pfam" id="PF00701">
    <property type="entry name" value="DHDPS"/>
    <property type="match status" value="1"/>
</dbReference>
<sequence length="294" mass="32222">MKNVPFKGIIAYPITPFDQNEKVDIPLFKKLVERLIVSGSHGIAPLGSTGVMPYLSDEEKEAITEASIQQTKGRVPTLVGVSNLTTEKTVHHAQFAEKAGADAVMIIPMSYWKLTDDEIVAHYDAVASKISIPIMAYNNPATSGVDMSPTLLKRLLEISNVTMIKESTGDIQRMHYLRKELGEETAFYNGSNPLALAAFTAGARGWCTAAPNLIPELNVGLYKAIEEGNMEKAQEVFYKQFDLLKFIVNKGLPRAVKAGLNILGEEGGSLRSPLKSLSEKETEELRSIIKTLVN</sequence>
<dbReference type="RefSeq" id="WP_090024555.1">
    <property type="nucleotide sequence ID" value="NZ_FOVD01000003.1"/>
</dbReference>
<evidence type="ECO:0000313" key="6">
    <source>
        <dbReference type="EMBL" id="SFN35206.1"/>
    </source>
</evidence>
<evidence type="ECO:0000256" key="4">
    <source>
        <dbReference type="PIRSR" id="PIRSR001365-1"/>
    </source>
</evidence>
<dbReference type="AlphaFoldDB" id="A0A1I4YB24"/>
<evidence type="ECO:0000256" key="5">
    <source>
        <dbReference type="PIRSR" id="PIRSR001365-2"/>
    </source>
</evidence>
<dbReference type="Proteomes" id="UP000198769">
    <property type="component" value="Unassembled WGS sequence"/>
</dbReference>
<proteinExistence type="inferred from homology"/>
<dbReference type="PANTHER" id="PTHR12128">
    <property type="entry name" value="DIHYDRODIPICOLINATE SYNTHASE"/>
    <property type="match status" value="1"/>
</dbReference>
<dbReference type="GO" id="GO:0005829">
    <property type="term" value="C:cytosol"/>
    <property type="evidence" value="ECO:0007669"/>
    <property type="project" value="TreeGrafter"/>
</dbReference>
<dbReference type="InterPro" id="IPR002220">
    <property type="entry name" value="DapA-like"/>
</dbReference>
<evidence type="ECO:0000256" key="3">
    <source>
        <dbReference type="PIRNR" id="PIRNR001365"/>
    </source>
</evidence>
<keyword evidence="2 3" id="KW-0456">Lyase</keyword>
<dbReference type="PIRSF" id="PIRSF001365">
    <property type="entry name" value="DHDPS"/>
    <property type="match status" value="1"/>
</dbReference>
<evidence type="ECO:0000256" key="2">
    <source>
        <dbReference type="ARBA" id="ARBA00023239"/>
    </source>
</evidence>
<dbReference type="OrthoDB" id="9778880at2"/>
<dbReference type="EMBL" id="FOVD01000003">
    <property type="protein sequence ID" value="SFN35206.1"/>
    <property type="molecule type" value="Genomic_DNA"/>
</dbReference>
<dbReference type="PANTHER" id="PTHR12128:SF66">
    <property type="entry name" value="4-HYDROXY-2-OXOGLUTARATE ALDOLASE, MITOCHONDRIAL"/>
    <property type="match status" value="1"/>
</dbReference>
<protein>
    <submittedName>
        <fullName evidence="6">4-hydroxy-tetrahydrodipicolinate synthase</fullName>
    </submittedName>
</protein>
<gene>
    <name evidence="6" type="ORF">SAMN05421594_2271</name>
</gene>